<dbReference type="InterPro" id="IPR024747">
    <property type="entry name" value="Pyridox_Oxase-rel"/>
</dbReference>
<protein>
    <recommendedName>
        <fullName evidence="3">Nitroimidazol reductase NimA, pyridoxamine 5'-phosphate oxidase superfamily</fullName>
    </recommendedName>
</protein>
<dbReference type="Pfam" id="PF12900">
    <property type="entry name" value="Pyridox_ox_2"/>
    <property type="match status" value="1"/>
</dbReference>
<dbReference type="RefSeq" id="WP_104002797.1">
    <property type="nucleotide sequence ID" value="NZ_FNVQ01000001.1"/>
</dbReference>
<dbReference type="Gene3D" id="2.30.110.10">
    <property type="entry name" value="Electron Transport, Fmn-binding Protein, Chain A"/>
    <property type="match status" value="1"/>
</dbReference>
<evidence type="ECO:0008006" key="3">
    <source>
        <dbReference type="Google" id="ProtNLM"/>
    </source>
</evidence>
<sequence length="200" mass="22369">MSEYSQTERTRVRRGSKRANYDKETINAILDEAMICHVSTQLGGQPLLQPTIHWRDGDQLYVHGSSKNGLFRALLEGSEACIAVTLLDGIVFARSAFHHSVNYRSVVIYSQARLVDDADEKSRALDQLMEKFHKGRSDEARRANETEMKATSVIAFTLSEVSAKIRTGGPVDDPEDMDLPVWAGVQPISTVLGEIEYENR</sequence>
<dbReference type="Proteomes" id="UP000236745">
    <property type="component" value="Unassembled WGS sequence"/>
</dbReference>
<dbReference type="EMBL" id="FNVQ01000001">
    <property type="protein sequence ID" value="SEG28793.1"/>
    <property type="molecule type" value="Genomic_DNA"/>
</dbReference>
<proteinExistence type="predicted"/>
<dbReference type="SUPFAM" id="SSF50475">
    <property type="entry name" value="FMN-binding split barrel"/>
    <property type="match status" value="1"/>
</dbReference>
<keyword evidence="2" id="KW-1185">Reference proteome</keyword>
<evidence type="ECO:0000313" key="2">
    <source>
        <dbReference type="Proteomes" id="UP000236745"/>
    </source>
</evidence>
<dbReference type="PANTHER" id="PTHR34071">
    <property type="entry name" value="5-NITROIMIDAZOLE ANTIBIOTICS RESISTANCE PROTEIN, NIMA-FAMILY-RELATED PROTEIN-RELATED"/>
    <property type="match status" value="1"/>
</dbReference>
<gene>
    <name evidence="1" type="ORF">SAMN05444390_1011934</name>
</gene>
<accession>A0A1H5YWV0</accession>
<organism evidence="1 2">
    <name type="scientific">Marinobacterium lutimaris</name>
    <dbReference type="NCBI Taxonomy" id="568106"/>
    <lineage>
        <taxon>Bacteria</taxon>
        <taxon>Pseudomonadati</taxon>
        <taxon>Pseudomonadota</taxon>
        <taxon>Gammaproteobacteria</taxon>
        <taxon>Oceanospirillales</taxon>
        <taxon>Oceanospirillaceae</taxon>
        <taxon>Marinobacterium</taxon>
    </lineage>
</organism>
<dbReference type="InterPro" id="IPR012349">
    <property type="entry name" value="Split_barrel_FMN-bd"/>
</dbReference>
<dbReference type="AlphaFoldDB" id="A0A1H5YWV0"/>
<reference evidence="1 2" key="1">
    <citation type="submission" date="2016-10" db="EMBL/GenBank/DDBJ databases">
        <authorList>
            <person name="de Groot N.N."/>
        </authorList>
    </citation>
    <scope>NUCLEOTIDE SEQUENCE [LARGE SCALE GENOMIC DNA]</scope>
    <source>
        <strain evidence="1 2">DSM 22012</strain>
    </source>
</reference>
<dbReference type="PANTHER" id="PTHR34071:SF2">
    <property type="entry name" value="FLAVIN-NUCLEOTIDE-BINDING PROTEIN"/>
    <property type="match status" value="1"/>
</dbReference>
<name>A0A1H5YWV0_9GAMM</name>
<dbReference type="OrthoDB" id="116031at2"/>
<evidence type="ECO:0000313" key="1">
    <source>
        <dbReference type="EMBL" id="SEG28793.1"/>
    </source>
</evidence>